<keyword evidence="2" id="KW-0812">Transmembrane</keyword>
<feature type="compositionally biased region" description="Low complexity" evidence="1">
    <location>
        <begin position="42"/>
        <end position="57"/>
    </location>
</feature>
<feature type="transmembrane region" description="Helical" evidence="2">
    <location>
        <begin position="109"/>
        <end position="132"/>
    </location>
</feature>
<dbReference type="AlphaFoldDB" id="A0A178XSU2"/>
<gene>
    <name evidence="3" type="ORF">AU381_22315</name>
</gene>
<protein>
    <submittedName>
        <fullName evidence="3">Cobalt transporter</fullName>
    </submittedName>
</protein>
<feature type="region of interest" description="Disordered" evidence="1">
    <location>
        <begin position="42"/>
        <end position="65"/>
    </location>
</feature>
<dbReference type="Pfam" id="PF09490">
    <property type="entry name" value="CbtA"/>
    <property type="match status" value="1"/>
</dbReference>
<organism evidence="3 4">
    <name type="scientific">Sinorhizobium glycinis</name>
    <dbReference type="NCBI Taxonomy" id="1472378"/>
    <lineage>
        <taxon>Bacteria</taxon>
        <taxon>Pseudomonadati</taxon>
        <taxon>Pseudomonadota</taxon>
        <taxon>Alphaproteobacteria</taxon>
        <taxon>Hyphomicrobiales</taxon>
        <taxon>Rhizobiaceae</taxon>
        <taxon>Sinorhizobium/Ensifer group</taxon>
        <taxon>Sinorhizobium</taxon>
    </lineage>
</organism>
<feature type="transmembrane region" description="Helical" evidence="2">
    <location>
        <begin position="139"/>
        <end position="156"/>
    </location>
</feature>
<dbReference type="InterPro" id="IPR012666">
    <property type="entry name" value="CbtA_put"/>
</dbReference>
<sequence>MIVKTLLAAIVAGLIAGVFMTAAQEWRITPLILHAEEFEGEAPAATEQPAAEQPATPDHQQHSSLSGAPTFAAMLSALSPITPAYAHEHEGEHEEGGIMFGMSRFSGTLAANLVTGAGFSLLLAGISLVIGYPLTLANGALWGAFGWLAVHLLPAIGLPPELPGFPAAELGDRQAWWGATVLLSAAGLYLLALRREIVAKLAGLALVAAPHLYGAPQPLDISSNVPAVLGAEFAVAALATTLAFWIVLGIVSGFINDRFLTAN</sequence>
<reference evidence="3 4" key="1">
    <citation type="journal article" date="2016" name="Int. J. Syst. Evol. Microbiol.">
        <title>Ensifer glycinis sp. nov., an novel rhizobial species associated with Glycine spp.</title>
        <authorList>
            <person name="Yan H."/>
            <person name="Yan J."/>
            <person name="Sui X.H."/>
            <person name="Wang E.T."/>
            <person name="Chen W.X."/>
            <person name="Zhang X.X."/>
            <person name="Chen W.F."/>
        </authorList>
    </citation>
    <scope>NUCLEOTIDE SEQUENCE [LARGE SCALE GENOMIC DNA]</scope>
    <source>
        <strain evidence="3 4">CCBAU 23380</strain>
    </source>
</reference>
<dbReference type="Proteomes" id="UP000094025">
    <property type="component" value="Unassembled WGS sequence"/>
</dbReference>
<evidence type="ECO:0000256" key="1">
    <source>
        <dbReference type="SAM" id="MobiDB-lite"/>
    </source>
</evidence>
<name>A0A178XSU2_9HYPH</name>
<dbReference type="STRING" id="1472378.AU381_22315"/>
<dbReference type="OrthoDB" id="9813640at2"/>
<keyword evidence="2" id="KW-0472">Membrane</keyword>
<dbReference type="NCBIfam" id="TIGR02458">
    <property type="entry name" value="CbtA"/>
    <property type="match status" value="1"/>
</dbReference>
<dbReference type="EMBL" id="LPUX01000061">
    <property type="protein sequence ID" value="OAP38311.1"/>
    <property type="molecule type" value="Genomic_DNA"/>
</dbReference>
<keyword evidence="2" id="KW-1133">Transmembrane helix</keyword>
<evidence type="ECO:0000256" key="2">
    <source>
        <dbReference type="SAM" id="Phobius"/>
    </source>
</evidence>
<dbReference type="RefSeq" id="WP_064242852.1">
    <property type="nucleotide sequence ID" value="NZ_LPUX01000061.1"/>
</dbReference>
<evidence type="ECO:0000313" key="3">
    <source>
        <dbReference type="EMBL" id="OAP38311.1"/>
    </source>
</evidence>
<feature type="transmembrane region" description="Helical" evidence="2">
    <location>
        <begin position="197"/>
        <end position="213"/>
    </location>
</feature>
<proteinExistence type="predicted"/>
<comment type="caution">
    <text evidence="3">The sequence shown here is derived from an EMBL/GenBank/DDBJ whole genome shotgun (WGS) entry which is preliminary data.</text>
</comment>
<accession>A0A178XSU2</accession>
<feature type="transmembrane region" description="Helical" evidence="2">
    <location>
        <begin position="176"/>
        <end position="192"/>
    </location>
</feature>
<evidence type="ECO:0000313" key="4">
    <source>
        <dbReference type="Proteomes" id="UP000094025"/>
    </source>
</evidence>
<feature type="transmembrane region" description="Helical" evidence="2">
    <location>
        <begin position="233"/>
        <end position="255"/>
    </location>
</feature>
<keyword evidence="4" id="KW-1185">Reference proteome</keyword>